<evidence type="ECO:0000256" key="8">
    <source>
        <dbReference type="ARBA" id="ARBA00023157"/>
    </source>
</evidence>
<dbReference type="InterPro" id="IPR000215">
    <property type="entry name" value="Serpin_fam"/>
</dbReference>
<organism evidence="18 19">
    <name type="scientific">Pleuronectes platessa</name>
    <name type="common">European plaice</name>
    <dbReference type="NCBI Taxonomy" id="8262"/>
    <lineage>
        <taxon>Eukaryota</taxon>
        <taxon>Metazoa</taxon>
        <taxon>Chordata</taxon>
        <taxon>Craniata</taxon>
        <taxon>Vertebrata</taxon>
        <taxon>Euteleostomi</taxon>
        <taxon>Actinopterygii</taxon>
        <taxon>Neopterygii</taxon>
        <taxon>Teleostei</taxon>
        <taxon>Neoteleostei</taxon>
        <taxon>Acanthomorphata</taxon>
        <taxon>Carangaria</taxon>
        <taxon>Pleuronectiformes</taxon>
        <taxon>Pleuronectoidei</taxon>
        <taxon>Pleuronectidae</taxon>
        <taxon>Pleuronectes</taxon>
    </lineage>
</organism>
<comment type="function">
    <text evidence="12">Is a ligand for the G-protein coupled receptor MAS1. Has vasodilator and antidiuretic effects. Has an antithrombotic effect that involves MAS1-mediated release of nitric oxide from platelets.</text>
</comment>
<evidence type="ECO:0000256" key="4">
    <source>
        <dbReference type="ARBA" id="ARBA00015105"/>
    </source>
</evidence>
<dbReference type="Gene3D" id="2.30.39.10">
    <property type="entry name" value="Alpha-1-antitrypsin, domain 1"/>
    <property type="match status" value="1"/>
</dbReference>
<dbReference type="SMART" id="SM00093">
    <property type="entry name" value="SERPIN"/>
    <property type="match status" value="1"/>
</dbReference>
<evidence type="ECO:0000256" key="13">
    <source>
        <dbReference type="ARBA" id="ARBA00033182"/>
    </source>
</evidence>
<evidence type="ECO:0000256" key="5">
    <source>
        <dbReference type="ARBA" id="ARBA00022525"/>
    </source>
</evidence>
<comment type="caution">
    <text evidence="18">The sequence shown here is derived from an EMBL/GenBank/DDBJ whole genome shotgun (WGS) entry which is preliminary data.</text>
</comment>
<evidence type="ECO:0000256" key="7">
    <source>
        <dbReference type="ARBA" id="ARBA00022858"/>
    </source>
</evidence>
<dbReference type="PANTHER" id="PTHR11461">
    <property type="entry name" value="SERINE PROTEASE INHIBITOR, SERPIN"/>
    <property type="match status" value="1"/>
</dbReference>
<evidence type="ECO:0000256" key="1">
    <source>
        <dbReference type="ARBA" id="ARBA00002747"/>
    </source>
</evidence>
<evidence type="ECO:0000256" key="11">
    <source>
        <dbReference type="ARBA" id="ARBA00029380"/>
    </source>
</evidence>
<keyword evidence="5" id="KW-0964">Secreted</keyword>
<evidence type="ECO:0000256" key="16">
    <source>
        <dbReference type="SAM" id="MobiDB-lite"/>
    </source>
</evidence>
<dbReference type="Gene3D" id="3.30.497.10">
    <property type="entry name" value="Antithrombin, subunit I, domain 2"/>
    <property type="match status" value="1"/>
</dbReference>
<evidence type="ECO:0000256" key="9">
    <source>
        <dbReference type="ARBA" id="ARBA00023180"/>
    </source>
</evidence>
<keyword evidence="7" id="KW-0838">Vasoactive</keyword>
<evidence type="ECO:0000256" key="3">
    <source>
        <dbReference type="ARBA" id="ARBA00009500"/>
    </source>
</evidence>
<dbReference type="GO" id="GO:0042981">
    <property type="term" value="P:regulation of apoptotic process"/>
    <property type="evidence" value="ECO:0007669"/>
    <property type="project" value="TreeGrafter"/>
</dbReference>
<evidence type="ECO:0000256" key="2">
    <source>
        <dbReference type="ARBA" id="ARBA00004613"/>
    </source>
</evidence>
<dbReference type="GO" id="GO:0042310">
    <property type="term" value="P:vasoconstriction"/>
    <property type="evidence" value="ECO:0007669"/>
    <property type="project" value="UniProtKB-KW"/>
</dbReference>
<reference evidence="18" key="1">
    <citation type="submission" date="2020-03" db="EMBL/GenBank/DDBJ databases">
        <authorList>
            <person name="Weist P."/>
        </authorList>
    </citation>
    <scope>NUCLEOTIDE SEQUENCE</scope>
</reference>
<comment type="subcellular location">
    <subcellularLocation>
        <location evidence="2">Secreted</location>
    </subcellularLocation>
</comment>
<dbReference type="InterPro" id="IPR023796">
    <property type="entry name" value="Serpin_dom"/>
</dbReference>
<evidence type="ECO:0000313" key="19">
    <source>
        <dbReference type="Proteomes" id="UP001153269"/>
    </source>
</evidence>
<sequence length="482" mass="54233">MCCHFKGGAPWEAGWVKVREQGSQDLTQQQQTHTRRNRFKANRVYIHPFQLFAADNVVCETLQAKPSKPLETVPVSPLDTEVLTPDSRDQSELEAQRQNVTERTGVLAVMLNTLGLRMYKALSSKEQSTNTLLSPLNTYGSLVTFNLGASKKTAKTFQDLLGLSSATDRIDCVSLVDGHKVLKTLQSIISLVDDGPKDEITRQVWAFTRRDVQLSGDFVQGTQDFSDTSFIRSLDFSKPQEDKLLVNEFVEKTSDGKVKSVFKELNSSSDLLFVTSFNFQGSWRTAFQPERTTLQEFQVDETTTVMAPLMTHTGQFRYLNDEMRRCTVVKLCLSKRSYMLLVLPHEGTKLHDIESQLLKNVMSDWHESLQEGLLELSLPKFSLSSDNDLHDLLANMDPEVEAQLLGSQAEFSKLSDTKPFTVDKVVNKVLFEMSEEGAEPQDKIEEAGIPLKLTINRPFFFSVIEGDSNAILMLGKITNPTL</sequence>
<dbReference type="GO" id="GO:0003081">
    <property type="term" value="P:regulation of systemic arterial blood pressure by renin-angiotensin"/>
    <property type="evidence" value="ECO:0007669"/>
    <property type="project" value="InterPro"/>
</dbReference>
<evidence type="ECO:0000259" key="17">
    <source>
        <dbReference type="SMART" id="SM00093"/>
    </source>
</evidence>
<keyword evidence="19" id="KW-1185">Reference proteome</keyword>
<name>A0A9N7YZ61_PLEPL</name>
<evidence type="ECO:0000256" key="6">
    <source>
        <dbReference type="ARBA" id="ARBA00022729"/>
    </source>
</evidence>
<dbReference type="GO" id="GO:0004867">
    <property type="term" value="F:serine-type endopeptidase inhibitor activity"/>
    <property type="evidence" value="ECO:0007669"/>
    <property type="project" value="InterPro"/>
</dbReference>
<comment type="function">
    <text evidence="14">Acts directly on vascular smooth muscle as a potent vasoconstrictor, affects cardiac contractility and heart rate through its action on the sympathetic nervous system, and alters renal sodium and water absorption through its ability to stimulate the zona glomerulosa cells of the adrenal cortex to synthesize and secrete aldosterone. Acts by binding to angiotensin receptors AGTR1 and AGTR2. Also binds the DEAR/FBXW7-AS1 receptor.</text>
</comment>
<gene>
    <name evidence="18" type="ORF">PLEPLA_LOCUS31311</name>
</gene>
<keyword evidence="10" id="KW-0839">Vasoconstrictor</keyword>
<proteinExistence type="inferred from homology"/>
<evidence type="ECO:0000256" key="12">
    <source>
        <dbReference type="ARBA" id="ARBA00029391"/>
    </source>
</evidence>
<evidence type="ECO:0000256" key="14">
    <source>
        <dbReference type="ARBA" id="ARBA00046068"/>
    </source>
</evidence>
<evidence type="ECO:0000256" key="15">
    <source>
        <dbReference type="RuleBase" id="RU000411"/>
    </source>
</evidence>
<comment type="function">
    <text evidence="11">Stimulates aldosterone release.</text>
</comment>
<comment type="similarity">
    <text evidence="3 15">Belongs to the serpin family.</text>
</comment>
<evidence type="ECO:0000313" key="18">
    <source>
        <dbReference type="EMBL" id="CAB1443595.1"/>
    </source>
</evidence>
<protein>
    <recommendedName>
        <fullName evidence="4">Angiotensinogen</fullName>
    </recommendedName>
    <alternativeName>
        <fullName evidence="13">Serpin A8</fullName>
    </alternativeName>
</protein>
<dbReference type="PRINTS" id="PR00654">
    <property type="entry name" value="ANGIOTENSNGN"/>
</dbReference>
<comment type="function">
    <text evidence="1">Essential component of the renin-angiotensin system (RAS), a potent regulator of blood pressure, body fluid and electrolyte homeostasis.</text>
</comment>
<dbReference type="Pfam" id="PF00079">
    <property type="entry name" value="Serpin"/>
    <property type="match status" value="1"/>
</dbReference>
<keyword evidence="6" id="KW-0732">Signal</keyword>
<accession>A0A9N7YZ61</accession>
<dbReference type="InterPro" id="IPR023795">
    <property type="entry name" value="Serpin_CS"/>
</dbReference>
<keyword evidence="8" id="KW-1015">Disulfide bond</keyword>
<dbReference type="InterPro" id="IPR000227">
    <property type="entry name" value="Angiotensinogen"/>
</dbReference>
<dbReference type="SUPFAM" id="SSF56574">
    <property type="entry name" value="Serpins"/>
    <property type="match status" value="1"/>
</dbReference>
<dbReference type="InterPro" id="IPR036186">
    <property type="entry name" value="Serpin_sf"/>
</dbReference>
<dbReference type="InterPro" id="IPR042185">
    <property type="entry name" value="Serpin_sf_2"/>
</dbReference>
<feature type="region of interest" description="Disordered" evidence="16">
    <location>
        <begin position="79"/>
        <end position="98"/>
    </location>
</feature>
<feature type="compositionally biased region" description="Basic and acidic residues" evidence="16">
    <location>
        <begin position="86"/>
        <end position="95"/>
    </location>
</feature>
<feature type="domain" description="Serpin" evidence="17">
    <location>
        <begin position="116"/>
        <end position="480"/>
    </location>
</feature>
<dbReference type="EMBL" id="CADEAL010003135">
    <property type="protein sequence ID" value="CAB1443595.1"/>
    <property type="molecule type" value="Genomic_DNA"/>
</dbReference>
<dbReference type="Proteomes" id="UP001153269">
    <property type="component" value="Unassembled WGS sequence"/>
</dbReference>
<dbReference type="PANTHER" id="PTHR11461:SF13">
    <property type="entry name" value="ANGIOTENSINOGEN"/>
    <property type="match status" value="1"/>
</dbReference>
<evidence type="ECO:0000256" key="10">
    <source>
        <dbReference type="ARBA" id="ARBA00023322"/>
    </source>
</evidence>
<keyword evidence="9" id="KW-0325">Glycoprotein</keyword>
<dbReference type="GO" id="GO:0005615">
    <property type="term" value="C:extracellular space"/>
    <property type="evidence" value="ECO:0007669"/>
    <property type="project" value="InterPro"/>
</dbReference>
<dbReference type="PROSITE" id="PS00284">
    <property type="entry name" value="SERPIN"/>
    <property type="match status" value="1"/>
</dbReference>
<dbReference type="InterPro" id="IPR042178">
    <property type="entry name" value="Serpin_sf_1"/>
</dbReference>
<dbReference type="AlphaFoldDB" id="A0A9N7YZ61"/>